<dbReference type="SMART" id="SM00066">
    <property type="entry name" value="GAL4"/>
    <property type="match status" value="1"/>
</dbReference>
<feature type="compositionally biased region" description="Polar residues" evidence="1">
    <location>
        <begin position="448"/>
        <end position="458"/>
    </location>
</feature>
<feature type="region of interest" description="Disordered" evidence="1">
    <location>
        <begin position="262"/>
        <end position="282"/>
    </location>
</feature>
<dbReference type="CDD" id="cd00067">
    <property type="entry name" value="GAL4"/>
    <property type="match status" value="1"/>
</dbReference>
<feature type="compositionally biased region" description="Low complexity" evidence="1">
    <location>
        <begin position="649"/>
        <end position="677"/>
    </location>
</feature>
<dbReference type="GeneID" id="91097169"/>
<feature type="region of interest" description="Disordered" evidence="1">
    <location>
        <begin position="59"/>
        <end position="126"/>
    </location>
</feature>
<protein>
    <recommendedName>
        <fullName evidence="2">Zn(2)-C6 fungal-type domain-containing protein</fullName>
    </recommendedName>
</protein>
<dbReference type="InterPro" id="IPR001138">
    <property type="entry name" value="Zn2Cys6_DnaBD"/>
</dbReference>
<dbReference type="Gene3D" id="4.10.240.10">
    <property type="entry name" value="Zn(2)-C6 fungal-type DNA-binding domain"/>
    <property type="match status" value="1"/>
</dbReference>
<feature type="compositionally biased region" description="Low complexity" evidence="1">
    <location>
        <begin position="99"/>
        <end position="110"/>
    </location>
</feature>
<dbReference type="PROSITE" id="PS50048">
    <property type="entry name" value="ZN2_CY6_FUNGAL_2"/>
    <property type="match status" value="1"/>
</dbReference>
<feature type="region of interest" description="Disordered" evidence="1">
    <location>
        <begin position="1"/>
        <end position="24"/>
    </location>
</feature>
<dbReference type="InterPro" id="IPR036864">
    <property type="entry name" value="Zn2-C6_fun-type_DNA-bd_sf"/>
</dbReference>
<accession>A0AAX4K366</accession>
<dbReference type="Proteomes" id="UP001355207">
    <property type="component" value="Chromosome 9"/>
</dbReference>
<dbReference type="PANTHER" id="PTHR20916:SF18">
    <property type="entry name" value="IPT_TIG DOMAIN-CONTAINING PROTEIN"/>
    <property type="match status" value="1"/>
</dbReference>
<dbReference type="EMBL" id="CP144106">
    <property type="protein sequence ID" value="WWC91554.1"/>
    <property type="molecule type" value="Genomic_DNA"/>
</dbReference>
<name>A0AAX4K366_9TREE</name>
<dbReference type="GO" id="GO:0008270">
    <property type="term" value="F:zinc ion binding"/>
    <property type="evidence" value="ECO:0007669"/>
    <property type="project" value="InterPro"/>
</dbReference>
<evidence type="ECO:0000256" key="1">
    <source>
        <dbReference type="SAM" id="MobiDB-lite"/>
    </source>
</evidence>
<feature type="region of interest" description="Disordered" evidence="1">
    <location>
        <begin position="399"/>
        <end position="425"/>
    </location>
</feature>
<dbReference type="GO" id="GO:0000981">
    <property type="term" value="F:DNA-binding transcription factor activity, RNA polymerase II-specific"/>
    <property type="evidence" value="ECO:0007669"/>
    <property type="project" value="InterPro"/>
</dbReference>
<feature type="compositionally biased region" description="Low complexity" evidence="1">
    <location>
        <begin position="12"/>
        <end position="24"/>
    </location>
</feature>
<feature type="domain" description="Zn(2)-C6 fungal-type" evidence="2">
    <location>
        <begin position="209"/>
        <end position="239"/>
    </location>
</feature>
<feature type="region of interest" description="Disordered" evidence="1">
    <location>
        <begin position="625"/>
        <end position="690"/>
    </location>
</feature>
<evidence type="ECO:0000259" key="2">
    <source>
        <dbReference type="PROSITE" id="PS50048"/>
    </source>
</evidence>
<evidence type="ECO:0000313" key="3">
    <source>
        <dbReference type="EMBL" id="WWC91554.1"/>
    </source>
</evidence>
<dbReference type="PANTHER" id="PTHR20916">
    <property type="entry name" value="CYSTEINE AND GLYCINE-RICH PROTEIN 2 BINDING PROTEIN"/>
    <property type="match status" value="1"/>
</dbReference>
<organism evidence="3 4">
    <name type="scientific">Kwoniella dendrophila CBS 6074</name>
    <dbReference type="NCBI Taxonomy" id="1295534"/>
    <lineage>
        <taxon>Eukaryota</taxon>
        <taxon>Fungi</taxon>
        <taxon>Dikarya</taxon>
        <taxon>Basidiomycota</taxon>
        <taxon>Agaricomycotina</taxon>
        <taxon>Tremellomycetes</taxon>
        <taxon>Tremellales</taxon>
        <taxon>Cryptococcaceae</taxon>
        <taxon>Kwoniella</taxon>
    </lineage>
</organism>
<feature type="compositionally biased region" description="Polar residues" evidence="1">
    <location>
        <begin position="469"/>
        <end position="479"/>
    </location>
</feature>
<feature type="region of interest" description="Disordered" evidence="1">
    <location>
        <begin position="437"/>
        <end position="479"/>
    </location>
</feature>
<dbReference type="RefSeq" id="XP_066078316.1">
    <property type="nucleotide sequence ID" value="XM_066222219.1"/>
</dbReference>
<keyword evidence="4" id="KW-1185">Reference proteome</keyword>
<dbReference type="Pfam" id="PF00172">
    <property type="entry name" value="Zn_clus"/>
    <property type="match status" value="1"/>
</dbReference>
<evidence type="ECO:0000313" key="4">
    <source>
        <dbReference type="Proteomes" id="UP001355207"/>
    </source>
</evidence>
<dbReference type="SUPFAM" id="SSF57701">
    <property type="entry name" value="Zn2/Cys6 DNA-binding domain"/>
    <property type="match status" value="1"/>
</dbReference>
<feature type="compositionally biased region" description="Pro residues" evidence="1">
    <location>
        <begin position="678"/>
        <end position="687"/>
    </location>
</feature>
<feature type="compositionally biased region" description="Low complexity" evidence="1">
    <location>
        <begin position="631"/>
        <end position="640"/>
    </location>
</feature>
<dbReference type="PROSITE" id="PS00463">
    <property type="entry name" value="ZN2_CY6_FUNGAL_1"/>
    <property type="match status" value="1"/>
</dbReference>
<dbReference type="AlphaFoldDB" id="A0AAX4K366"/>
<reference evidence="3 4" key="1">
    <citation type="submission" date="2024-01" db="EMBL/GenBank/DDBJ databases">
        <title>Comparative genomics of Cryptococcus and Kwoniella reveals pathogenesis evolution and contrasting modes of karyotype evolution via chromosome fusion or intercentromeric recombination.</title>
        <authorList>
            <person name="Coelho M.A."/>
            <person name="David-Palma M."/>
            <person name="Shea T."/>
            <person name="Bowers K."/>
            <person name="McGinley-Smith S."/>
            <person name="Mohammad A.W."/>
            <person name="Gnirke A."/>
            <person name="Yurkov A.M."/>
            <person name="Nowrousian M."/>
            <person name="Sun S."/>
            <person name="Cuomo C.A."/>
            <person name="Heitman J."/>
        </authorList>
    </citation>
    <scope>NUCLEOTIDE SEQUENCE [LARGE SCALE GENOMIC DNA]</scope>
    <source>
        <strain evidence="3 4">CBS 6074</strain>
    </source>
</reference>
<sequence length="716" mass="78325">MDEQSLQTAQEQADQAAFESAVAAASAQLNNESNQHHHHHHDPYHQDNDVVVVGGLDDHHHHHQQQMHHHLDQHHPHHFPHHALQQPDFSQHHLKDDNNNNNNNNNSSNNDLSHIQQHHDGNQGNELDVVHGLEIPVVVDDLHQNHHHHHQLHHDPHQHHVVMEGEPELDLGLGNIGTPNEFDPRETDLSDFDNQRANSYGRPPSIRKACDLCHAAKQKCSGDRPSCTRCAAGGWNCIYAPRQRRRTVPKDQKMAHAQMDPMQQHHGMTHPQPSHGSKKRKLGARETLTTFGSEAMDMKMAMGMAMDMGLTGEEEGEEMQNMTDDQMLESVAIDGYLADLPLATFVHNLPFTAPPPPPEPQVHYNNDDFPSAGDNVFPNSDMDQHTTSALRDAIFSLNENNAGGQGEGNVEGEQGGDGQGDASEMDPHLALLNLSHMQDDGVGDDNGDIQNNTNNDPSGNGGGVLQIPDFSSSSPVSPTTIGCNHRQIVPHILSLLTQHTLDPKPGTSTPLTLGVFAPLARSLRLFHSLTQCQQCITSPQQTLPQLALLSRTTTLLTFPFPPINSSTVGSSAQITIQGARLSGTGLSEAIEQHIVGVVWDSWRASIREIFAILDKKAQDVITASTAHSNANNNQNNNNNDNKTKEENNNDNNNNNSNNQNTNGTNSNDGTPQPGSQTPAPPPAPPVPVATSLEKQRAGLIFQAVSRLITAMDEVEG</sequence>
<feature type="compositionally biased region" description="Polar residues" evidence="1">
    <location>
        <begin position="1"/>
        <end position="11"/>
    </location>
</feature>
<feature type="compositionally biased region" description="Gly residues" evidence="1">
    <location>
        <begin position="403"/>
        <end position="419"/>
    </location>
</feature>
<gene>
    <name evidence="3" type="ORF">L201_006500</name>
</gene>
<proteinExistence type="predicted"/>